<dbReference type="InterPro" id="IPR001138">
    <property type="entry name" value="Zn2Cys6_DnaBD"/>
</dbReference>
<dbReference type="InterPro" id="IPR036864">
    <property type="entry name" value="Zn2-C6_fun-type_DNA-bd_sf"/>
</dbReference>
<dbReference type="CDD" id="cd00067">
    <property type="entry name" value="GAL4"/>
    <property type="match status" value="1"/>
</dbReference>
<feature type="compositionally biased region" description="Polar residues" evidence="7">
    <location>
        <begin position="1"/>
        <end position="10"/>
    </location>
</feature>
<evidence type="ECO:0000259" key="8">
    <source>
        <dbReference type="PROSITE" id="PS50048"/>
    </source>
</evidence>
<evidence type="ECO:0000256" key="7">
    <source>
        <dbReference type="SAM" id="MobiDB-lite"/>
    </source>
</evidence>
<dbReference type="CDD" id="cd12148">
    <property type="entry name" value="fungal_TF_MHR"/>
    <property type="match status" value="1"/>
</dbReference>
<proteinExistence type="predicted"/>
<dbReference type="Pfam" id="PF04082">
    <property type="entry name" value="Fungal_trans"/>
    <property type="match status" value="1"/>
</dbReference>
<evidence type="ECO:0000256" key="3">
    <source>
        <dbReference type="ARBA" id="ARBA00023015"/>
    </source>
</evidence>
<keyword evidence="3" id="KW-0805">Transcription regulation</keyword>
<evidence type="ECO:0000256" key="5">
    <source>
        <dbReference type="ARBA" id="ARBA00023163"/>
    </source>
</evidence>
<keyword evidence="4" id="KW-0238">DNA-binding</keyword>
<reference evidence="10" key="1">
    <citation type="journal article" date="2015" name="Genome Announc.">
        <title>Draft genome sequence of the fungus Penicillium brasilianum MG11.</title>
        <authorList>
            <person name="Horn F."/>
            <person name="Linde J."/>
            <person name="Mattern D.J."/>
            <person name="Walther G."/>
            <person name="Guthke R."/>
            <person name="Brakhage A.A."/>
            <person name="Valiante V."/>
        </authorList>
    </citation>
    <scope>NUCLEOTIDE SEQUENCE [LARGE SCALE GENOMIC DNA]</scope>
    <source>
        <strain evidence="10">MG11</strain>
    </source>
</reference>
<dbReference type="InterPro" id="IPR007219">
    <property type="entry name" value="XnlR_reg_dom"/>
</dbReference>
<dbReference type="PANTHER" id="PTHR31001:SF85">
    <property type="entry name" value="ZN(II)2CYS6 TRANSCRIPTION FACTOR (EUROFUNG)"/>
    <property type="match status" value="1"/>
</dbReference>
<evidence type="ECO:0000256" key="1">
    <source>
        <dbReference type="ARBA" id="ARBA00004123"/>
    </source>
</evidence>
<evidence type="ECO:0000256" key="4">
    <source>
        <dbReference type="ARBA" id="ARBA00023125"/>
    </source>
</evidence>
<dbReference type="Gene3D" id="4.10.240.10">
    <property type="entry name" value="Zn(2)-C6 fungal-type DNA-binding domain"/>
    <property type="match status" value="1"/>
</dbReference>
<accession>A0A0F7VHZ0</accession>
<dbReference type="STRING" id="104259.A0A0F7VHZ0"/>
<keyword evidence="2" id="KW-0479">Metal-binding</keyword>
<protein>
    <recommendedName>
        <fullName evidence="8">Zn(2)-C6 fungal-type domain-containing protein</fullName>
    </recommendedName>
</protein>
<dbReference type="AlphaFoldDB" id="A0A0F7VHZ0"/>
<evidence type="ECO:0000256" key="2">
    <source>
        <dbReference type="ARBA" id="ARBA00022723"/>
    </source>
</evidence>
<dbReference type="EMBL" id="CDHK01000004">
    <property type="protein sequence ID" value="CEO60756.1"/>
    <property type="molecule type" value="Genomic_DNA"/>
</dbReference>
<dbReference type="GO" id="GO:0003677">
    <property type="term" value="F:DNA binding"/>
    <property type="evidence" value="ECO:0007669"/>
    <property type="project" value="UniProtKB-KW"/>
</dbReference>
<feature type="region of interest" description="Disordered" evidence="7">
    <location>
        <begin position="1"/>
        <end position="34"/>
    </location>
</feature>
<dbReference type="GO" id="GO:0008270">
    <property type="term" value="F:zinc ion binding"/>
    <property type="evidence" value="ECO:0007669"/>
    <property type="project" value="InterPro"/>
</dbReference>
<organism evidence="9 10">
    <name type="scientific">Penicillium brasilianum</name>
    <dbReference type="NCBI Taxonomy" id="104259"/>
    <lineage>
        <taxon>Eukaryota</taxon>
        <taxon>Fungi</taxon>
        <taxon>Dikarya</taxon>
        <taxon>Ascomycota</taxon>
        <taxon>Pezizomycotina</taxon>
        <taxon>Eurotiomycetes</taxon>
        <taxon>Eurotiomycetidae</taxon>
        <taxon>Eurotiales</taxon>
        <taxon>Aspergillaceae</taxon>
        <taxon>Penicillium</taxon>
    </lineage>
</organism>
<dbReference type="SMART" id="SM00066">
    <property type="entry name" value="GAL4"/>
    <property type="match status" value="1"/>
</dbReference>
<evidence type="ECO:0000256" key="6">
    <source>
        <dbReference type="ARBA" id="ARBA00023242"/>
    </source>
</evidence>
<sequence>MASDWNSSSGLVPIAPAPNREGLSAGSHPDRPQSAMPYTCQTCAKRKVKCDKSAPICSRCRKGSFECIFQEPQQRPRKRKLDDVMQKLARYESILKENGLLNADTEDSEEFSLPQKSKASLVKPVTSKTGRLLTGQGRSRYIDSHMWFNLEDDEIQHMSTDEDEDTITPDSVSTQTIPPDPLTGAFLGCQQSILHCHPSHADAMQLWKTHTENVEPICKILHIPSTGEMVKSVSQRPAIASKAEECLLFSIYHCAIFSISEEECGKMFRHDRSTTIQRFHTAARQALVNASFLKTTEIAVLQAFYLYLLSSRYAYDPHTYWILTGISARIGQRIGLHRDGENLGLPPFEVELRRRLFYQIFPHDSRASQSAGIDYVSLPQAWDTRPPLNINDDQIWPGMTEKPVEQKGATDMMFCLSRAYVGKRLAESGKSINRAGPWSSSDYREAEEVISAAEGEVEEKFIRYCDIVNPLHFLTIGLARSGMTAMRLKLRLPKVRDQTATDLERKELFQLAQRTLDTDMAVHSHGGTSRFQWHIKPFFLWGTRDSFIFMLTTLLKQRDLLSHDQIEAAWKSVAELYKNHDELFDSRQALSMAMRCLALKAWDSWQSRSSAPEPEFIRTLRSLRKNQDKRQQQCDIPVIAEAASSNYLSPAAGVSGADDFDVIEGLEFDVDDCISWDQLLKDQSQLGNQQLTHMRSRQ</sequence>
<dbReference type="PROSITE" id="PS00463">
    <property type="entry name" value="ZN2_CY6_FUNGAL_1"/>
    <property type="match status" value="1"/>
</dbReference>
<dbReference type="PROSITE" id="PS50048">
    <property type="entry name" value="ZN2_CY6_FUNGAL_2"/>
    <property type="match status" value="1"/>
</dbReference>
<name>A0A0F7VHZ0_PENBI</name>
<dbReference type="GO" id="GO:0005634">
    <property type="term" value="C:nucleus"/>
    <property type="evidence" value="ECO:0007669"/>
    <property type="project" value="UniProtKB-SubCell"/>
</dbReference>
<dbReference type="OrthoDB" id="435881at2759"/>
<dbReference type="Proteomes" id="UP000042958">
    <property type="component" value="Unassembled WGS sequence"/>
</dbReference>
<dbReference type="SUPFAM" id="SSF57701">
    <property type="entry name" value="Zn2/Cys6 DNA-binding domain"/>
    <property type="match status" value="1"/>
</dbReference>
<dbReference type="Pfam" id="PF00172">
    <property type="entry name" value="Zn_clus"/>
    <property type="match status" value="1"/>
</dbReference>
<gene>
    <name evidence="9" type="ORF">PMG11_05305</name>
</gene>
<comment type="subcellular location">
    <subcellularLocation>
        <location evidence="1">Nucleus</location>
    </subcellularLocation>
</comment>
<keyword evidence="6" id="KW-0539">Nucleus</keyword>
<keyword evidence="5" id="KW-0804">Transcription</keyword>
<feature type="domain" description="Zn(2)-C6 fungal-type" evidence="8">
    <location>
        <begin position="39"/>
        <end position="69"/>
    </location>
</feature>
<dbReference type="GO" id="GO:0000981">
    <property type="term" value="F:DNA-binding transcription factor activity, RNA polymerase II-specific"/>
    <property type="evidence" value="ECO:0007669"/>
    <property type="project" value="InterPro"/>
</dbReference>
<dbReference type="PANTHER" id="PTHR31001">
    <property type="entry name" value="UNCHARACTERIZED TRANSCRIPTIONAL REGULATORY PROTEIN"/>
    <property type="match status" value="1"/>
</dbReference>
<dbReference type="InterPro" id="IPR050613">
    <property type="entry name" value="Sec_Metabolite_Reg"/>
</dbReference>
<keyword evidence="10" id="KW-1185">Reference proteome</keyword>
<evidence type="ECO:0000313" key="10">
    <source>
        <dbReference type="Proteomes" id="UP000042958"/>
    </source>
</evidence>
<evidence type="ECO:0000313" key="9">
    <source>
        <dbReference type="EMBL" id="CEO60756.1"/>
    </source>
</evidence>
<dbReference type="GO" id="GO:0006351">
    <property type="term" value="P:DNA-templated transcription"/>
    <property type="evidence" value="ECO:0007669"/>
    <property type="project" value="InterPro"/>
</dbReference>